<organism evidence="1 2">
    <name type="scientific">Haematococcus lacustris</name>
    <name type="common">Green alga</name>
    <name type="synonym">Haematococcus pluvialis</name>
    <dbReference type="NCBI Taxonomy" id="44745"/>
    <lineage>
        <taxon>Eukaryota</taxon>
        <taxon>Viridiplantae</taxon>
        <taxon>Chlorophyta</taxon>
        <taxon>core chlorophytes</taxon>
        <taxon>Chlorophyceae</taxon>
        <taxon>CS clade</taxon>
        <taxon>Chlamydomonadales</taxon>
        <taxon>Haematococcaceae</taxon>
        <taxon>Haematococcus</taxon>
    </lineage>
</organism>
<comment type="caution">
    <text evidence="1">The sequence shown here is derived from an EMBL/GenBank/DDBJ whole genome shotgun (WGS) entry which is preliminary data.</text>
</comment>
<protein>
    <submittedName>
        <fullName evidence="1">Uncharacterized protein</fullName>
    </submittedName>
</protein>
<evidence type="ECO:0000313" key="1">
    <source>
        <dbReference type="EMBL" id="GFH26094.1"/>
    </source>
</evidence>
<dbReference type="EMBL" id="BLLF01003019">
    <property type="protein sequence ID" value="GFH26094.1"/>
    <property type="molecule type" value="Genomic_DNA"/>
</dbReference>
<gene>
    <name evidence="1" type="ORF">HaLaN_24181</name>
</gene>
<keyword evidence="2" id="KW-1185">Reference proteome</keyword>
<dbReference type="AlphaFoldDB" id="A0A6A0A2J9"/>
<proteinExistence type="predicted"/>
<dbReference type="Proteomes" id="UP000485058">
    <property type="component" value="Unassembled WGS sequence"/>
</dbReference>
<accession>A0A6A0A2J9</accession>
<evidence type="ECO:0000313" key="2">
    <source>
        <dbReference type="Proteomes" id="UP000485058"/>
    </source>
</evidence>
<name>A0A6A0A2J9_HAELA</name>
<sequence>MALQMVWWSAMANDPNLAEQWASYPNSFLATDASNVSVNVHHLRPARGTFVWHNTQLVSVQHQPPSTPLLIHDTGATAWRSSLQPMWPWLARVGMAGAGAMAGPGDCRAFSHTGTKA</sequence>
<reference evidence="1 2" key="1">
    <citation type="submission" date="2020-02" db="EMBL/GenBank/DDBJ databases">
        <title>Draft genome sequence of Haematococcus lacustris strain NIES-144.</title>
        <authorList>
            <person name="Morimoto D."/>
            <person name="Nakagawa S."/>
            <person name="Yoshida T."/>
            <person name="Sawayama S."/>
        </authorList>
    </citation>
    <scope>NUCLEOTIDE SEQUENCE [LARGE SCALE GENOMIC DNA]</scope>
    <source>
        <strain evidence="1 2">NIES-144</strain>
    </source>
</reference>